<protein>
    <recommendedName>
        <fullName evidence="6 7">Peptidyl-tRNA hydrolase</fullName>
        <shortName evidence="7">Pth</shortName>
        <ecNumber evidence="1 7">3.1.1.29</ecNumber>
    </recommendedName>
</protein>
<dbReference type="Proteomes" id="UP000176868">
    <property type="component" value="Unassembled WGS sequence"/>
</dbReference>
<reference evidence="10 11" key="1">
    <citation type="journal article" date="2016" name="Nat. Commun.">
        <title>Thousands of microbial genomes shed light on interconnected biogeochemical processes in an aquifer system.</title>
        <authorList>
            <person name="Anantharaman K."/>
            <person name="Brown C.T."/>
            <person name="Hug L.A."/>
            <person name="Sharon I."/>
            <person name="Castelle C.J."/>
            <person name="Probst A.J."/>
            <person name="Thomas B.C."/>
            <person name="Singh A."/>
            <person name="Wilkins M.J."/>
            <person name="Karaoz U."/>
            <person name="Brodie E.L."/>
            <person name="Williams K.H."/>
            <person name="Hubbard S.S."/>
            <person name="Banfield J.F."/>
        </authorList>
    </citation>
    <scope>NUCLEOTIDE SEQUENCE [LARGE SCALE GENOMIC DNA]</scope>
</reference>
<evidence type="ECO:0000256" key="4">
    <source>
        <dbReference type="ARBA" id="ARBA00022884"/>
    </source>
</evidence>
<dbReference type="GO" id="GO:0004045">
    <property type="term" value="F:peptidyl-tRNA hydrolase activity"/>
    <property type="evidence" value="ECO:0007669"/>
    <property type="project" value="UniProtKB-UniRule"/>
</dbReference>
<comment type="function">
    <text evidence="7">Hydrolyzes ribosome-free peptidyl-tRNAs (with 1 or more amino acids incorporated), which drop off the ribosome during protein synthesis, or as a result of ribosome stalling.</text>
</comment>
<dbReference type="EMBL" id="MHWZ01000025">
    <property type="protein sequence ID" value="OHB17280.1"/>
    <property type="molecule type" value="Genomic_DNA"/>
</dbReference>
<feature type="binding site" evidence="7">
    <location>
        <position position="14"/>
    </location>
    <ligand>
        <name>tRNA</name>
        <dbReference type="ChEBI" id="CHEBI:17843"/>
    </ligand>
</feature>
<evidence type="ECO:0000313" key="11">
    <source>
        <dbReference type="Proteomes" id="UP000176868"/>
    </source>
</evidence>
<feature type="binding site" evidence="7">
    <location>
        <position position="44"/>
    </location>
    <ligand>
        <name>tRNA</name>
        <dbReference type="ChEBI" id="CHEBI:17843"/>
    </ligand>
</feature>
<accession>A0A1G2V6M9</accession>
<dbReference type="SUPFAM" id="SSF53178">
    <property type="entry name" value="Peptidyl-tRNA hydrolase-like"/>
    <property type="match status" value="1"/>
</dbReference>
<dbReference type="HAMAP" id="MF_00083">
    <property type="entry name" value="Pept_tRNA_hydro_bact"/>
    <property type="match status" value="1"/>
</dbReference>
<keyword evidence="3 7" id="KW-0378">Hydrolase</keyword>
<evidence type="ECO:0000313" key="10">
    <source>
        <dbReference type="EMBL" id="OHB17280.1"/>
    </source>
</evidence>
<comment type="caution">
    <text evidence="7">Lacks conserved residue(s) required for the propagation of feature annotation.</text>
</comment>
<dbReference type="PANTHER" id="PTHR17224:SF1">
    <property type="entry name" value="PEPTIDYL-TRNA HYDROLASE"/>
    <property type="match status" value="1"/>
</dbReference>
<dbReference type="AlphaFoldDB" id="A0A1G2V6M9"/>
<dbReference type="GO" id="GO:0000049">
    <property type="term" value="F:tRNA binding"/>
    <property type="evidence" value="ECO:0007669"/>
    <property type="project" value="UniProtKB-UniRule"/>
</dbReference>
<organism evidence="10 11">
    <name type="scientific">Candidatus Zambryskibacteria bacterium RIFOXYD2_FULL_43_10</name>
    <dbReference type="NCBI Taxonomy" id="1802782"/>
    <lineage>
        <taxon>Bacteria</taxon>
        <taxon>Candidatus Zambryskiibacteriota</taxon>
    </lineage>
</organism>
<dbReference type="EC" id="3.1.1.29" evidence="1 7"/>
<proteinExistence type="inferred from homology"/>
<dbReference type="Pfam" id="PF01195">
    <property type="entry name" value="Pept_tRNA_hydro"/>
    <property type="match status" value="1"/>
</dbReference>
<evidence type="ECO:0000256" key="6">
    <source>
        <dbReference type="ARBA" id="ARBA00050038"/>
    </source>
</evidence>
<keyword evidence="2 7" id="KW-0820">tRNA-binding</keyword>
<dbReference type="GO" id="GO:0006515">
    <property type="term" value="P:protein quality control for misfolded or incompletely synthesized proteins"/>
    <property type="evidence" value="ECO:0007669"/>
    <property type="project" value="UniProtKB-UniRule"/>
</dbReference>
<name>A0A1G2V6M9_9BACT</name>
<dbReference type="InterPro" id="IPR036416">
    <property type="entry name" value="Pept_tRNA_hydro_sf"/>
</dbReference>
<dbReference type="NCBIfam" id="TIGR00447">
    <property type="entry name" value="pth"/>
    <property type="match status" value="1"/>
</dbReference>
<dbReference type="InterPro" id="IPR001328">
    <property type="entry name" value="Pept_tRNA_hydro"/>
</dbReference>
<comment type="subcellular location">
    <subcellularLocation>
        <location evidence="7">Cytoplasm</location>
    </subcellularLocation>
</comment>
<comment type="catalytic activity">
    <reaction evidence="7 8">
        <text>an N-acyl-L-alpha-aminoacyl-tRNA + H2O = an N-acyl-L-amino acid + a tRNA + H(+)</text>
        <dbReference type="Rhea" id="RHEA:54448"/>
        <dbReference type="Rhea" id="RHEA-COMP:10123"/>
        <dbReference type="Rhea" id="RHEA-COMP:13883"/>
        <dbReference type="ChEBI" id="CHEBI:15377"/>
        <dbReference type="ChEBI" id="CHEBI:15378"/>
        <dbReference type="ChEBI" id="CHEBI:59874"/>
        <dbReference type="ChEBI" id="CHEBI:78442"/>
        <dbReference type="ChEBI" id="CHEBI:138191"/>
        <dbReference type="EC" id="3.1.1.29"/>
    </reaction>
</comment>
<feature type="site" description="Discriminates between blocked and unblocked aminoacyl-tRNA" evidence="7">
    <location>
        <position position="9"/>
    </location>
</feature>
<evidence type="ECO:0000256" key="3">
    <source>
        <dbReference type="ARBA" id="ARBA00022801"/>
    </source>
</evidence>
<comment type="caution">
    <text evidence="10">The sequence shown here is derived from an EMBL/GenBank/DDBJ whole genome shotgun (WGS) entry which is preliminary data.</text>
</comment>
<evidence type="ECO:0000256" key="1">
    <source>
        <dbReference type="ARBA" id="ARBA00013260"/>
    </source>
</evidence>
<dbReference type="InterPro" id="IPR018171">
    <property type="entry name" value="Pept_tRNA_hydro_CS"/>
</dbReference>
<gene>
    <name evidence="7" type="primary">pth</name>
    <name evidence="10" type="ORF">A2544_01625</name>
</gene>
<comment type="function">
    <text evidence="7">Catalyzes the release of premature peptidyl moieties from peptidyl-tRNA molecules trapped in stalled 50S ribosomal subunits, and thus maintains levels of free tRNAs and 50S ribosomes.</text>
</comment>
<evidence type="ECO:0000256" key="2">
    <source>
        <dbReference type="ARBA" id="ARBA00022555"/>
    </source>
</evidence>
<dbReference type="CDD" id="cd00462">
    <property type="entry name" value="PTH"/>
    <property type="match status" value="1"/>
</dbReference>
<feature type="site" description="Stabilizes the basic form of H active site to accept a proton" evidence="7">
    <location>
        <position position="70"/>
    </location>
</feature>
<dbReference type="GO" id="GO:0005737">
    <property type="term" value="C:cytoplasm"/>
    <property type="evidence" value="ECO:0007669"/>
    <property type="project" value="UniProtKB-SubCell"/>
</dbReference>
<dbReference type="GO" id="GO:0072344">
    <property type="term" value="P:rescue of stalled ribosome"/>
    <property type="evidence" value="ECO:0007669"/>
    <property type="project" value="UniProtKB-UniRule"/>
</dbReference>
<evidence type="ECO:0000256" key="9">
    <source>
        <dbReference type="RuleBase" id="RU004320"/>
    </source>
</evidence>
<evidence type="ECO:0000256" key="5">
    <source>
        <dbReference type="ARBA" id="ARBA00038063"/>
    </source>
</evidence>
<keyword evidence="4 7" id="KW-0694">RNA-binding</keyword>
<evidence type="ECO:0000256" key="8">
    <source>
        <dbReference type="RuleBase" id="RU000673"/>
    </source>
</evidence>
<feature type="binding site" evidence="7">
    <location>
        <position position="46"/>
    </location>
    <ligand>
        <name>tRNA</name>
        <dbReference type="ChEBI" id="CHEBI:17843"/>
    </ligand>
</feature>
<sequence length="162" mass="17864">MYIIVGLGNPGEEYARTRHNTGRMAAEFVASKIEGIRVVMPDTFMNKSGIAVAKVIRSKKAAKSLIVIYDDLDLPLGTMKISYNRGSGGHKGVESIIRALKTKEFIRIRVGIGRKADVEKHILGRFKKSEMEILKKVFKKALGAVETIVEQGLAAAMTKFNN</sequence>
<feature type="active site" description="Proton acceptor" evidence="7">
    <location>
        <position position="19"/>
    </location>
</feature>
<dbReference type="PANTHER" id="PTHR17224">
    <property type="entry name" value="PEPTIDYL-TRNA HYDROLASE"/>
    <property type="match status" value="1"/>
</dbReference>
<dbReference type="STRING" id="1802782.A2544_01625"/>
<comment type="similarity">
    <text evidence="5 7 9">Belongs to the PTH family.</text>
</comment>
<dbReference type="PROSITE" id="PS01195">
    <property type="entry name" value="PEPT_TRNA_HYDROL_1"/>
    <property type="match status" value="1"/>
</dbReference>
<keyword evidence="7" id="KW-0963">Cytoplasm</keyword>
<evidence type="ECO:0000256" key="7">
    <source>
        <dbReference type="HAMAP-Rule" id="MF_00083"/>
    </source>
</evidence>
<comment type="subunit">
    <text evidence="7">Monomer.</text>
</comment>
<dbReference type="Gene3D" id="3.40.50.1470">
    <property type="entry name" value="Peptidyl-tRNA hydrolase"/>
    <property type="match status" value="1"/>
</dbReference>